<evidence type="ECO:0000313" key="2">
    <source>
        <dbReference type="Proteomes" id="UP000288805"/>
    </source>
</evidence>
<proteinExistence type="predicted"/>
<dbReference type="Gene3D" id="3.30.420.10">
    <property type="entry name" value="Ribonuclease H-like superfamily/Ribonuclease H"/>
    <property type="match status" value="1"/>
</dbReference>
<dbReference type="PANTHER" id="PTHR45835:SF104">
    <property type="entry name" value="PROTEIN NYNRIN-LIKE"/>
    <property type="match status" value="1"/>
</dbReference>
<evidence type="ECO:0008006" key="3">
    <source>
        <dbReference type="Google" id="ProtNLM"/>
    </source>
</evidence>
<comment type="caution">
    <text evidence="1">The sequence shown here is derived from an EMBL/GenBank/DDBJ whole genome shotgun (WGS) entry which is preliminary data.</text>
</comment>
<dbReference type="EMBL" id="QGNW01000748">
    <property type="protein sequence ID" value="RVW63153.1"/>
    <property type="molecule type" value="Genomic_DNA"/>
</dbReference>
<protein>
    <recommendedName>
        <fullName evidence="3">Integrase catalytic domain-containing protein</fullName>
    </recommendedName>
</protein>
<name>A0A438FT79_VITVI</name>
<dbReference type="AlphaFoldDB" id="A0A438FT79"/>
<dbReference type="InterPro" id="IPR036397">
    <property type="entry name" value="RNaseH_sf"/>
</dbReference>
<dbReference type="Proteomes" id="UP000288805">
    <property type="component" value="Unassembled WGS sequence"/>
</dbReference>
<evidence type="ECO:0000313" key="1">
    <source>
        <dbReference type="EMBL" id="RVW63153.1"/>
    </source>
</evidence>
<organism evidence="1 2">
    <name type="scientific">Vitis vinifera</name>
    <name type="common">Grape</name>
    <dbReference type="NCBI Taxonomy" id="29760"/>
    <lineage>
        <taxon>Eukaryota</taxon>
        <taxon>Viridiplantae</taxon>
        <taxon>Streptophyta</taxon>
        <taxon>Embryophyta</taxon>
        <taxon>Tracheophyta</taxon>
        <taxon>Spermatophyta</taxon>
        <taxon>Magnoliopsida</taxon>
        <taxon>eudicotyledons</taxon>
        <taxon>Gunneridae</taxon>
        <taxon>Pentapetalae</taxon>
        <taxon>rosids</taxon>
        <taxon>Vitales</taxon>
        <taxon>Vitaceae</taxon>
        <taxon>Viteae</taxon>
        <taxon>Vitis</taxon>
    </lineage>
</organism>
<dbReference type="GO" id="GO:0003676">
    <property type="term" value="F:nucleic acid binding"/>
    <property type="evidence" value="ECO:0007669"/>
    <property type="project" value="InterPro"/>
</dbReference>
<accession>A0A438FT79</accession>
<dbReference type="PANTHER" id="PTHR45835">
    <property type="entry name" value="YALI0A06105P"/>
    <property type="match status" value="1"/>
</dbReference>
<sequence length="131" mass="15227">MAFLHPSSIIETRSSQAPFGRPYSSLYVVFCKTTTEEWIEWIPWAEFSYNTSTHSSTKFSSFETVYGVPSPSFLSYIPGTTRVMAVDEYLQDRDAILKELRHNLWMAQDIMKSHTNQRDEIFSSMLETSFM</sequence>
<reference evidence="1 2" key="1">
    <citation type="journal article" date="2018" name="PLoS Genet.">
        <title>Population sequencing reveals clonal diversity and ancestral inbreeding in the grapevine cultivar Chardonnay.</title>
        <authorList>
            <person name="Roach M.J."/>
            <person name="Johnson D.L."/>
            <person name="Bohlmann J."/>
            <person name="van Vuuren H.J."/>
            <person name="Jones S.J."/>
            <person name="Pretorius I.S."/>
            <person name="Schmidt S.A."/>
            <person name="Borneman A.R."/>
        </authorList>
    </citation>
    <scope>NUCLEOTIDE SEQUENCE [LARGE SCALE GENOMIC DNA]</scope>
    <source>
        <strain evidence="2">cv. Chardonnay</strain>
        <tissue evidence="1">Leaf</tissue>
    </source>
</reference>
<gene>
    <name evidence="1" type="ORF">CK203_063272</name>
</gene>